<evidence type="ECO:0000313" key="3">
    <source>
        <dbReference type="Proteomes" id="UP000237631"/>
    </source>
</evidence>
<sequence length="349" mass="40421">MTFSEAWSPTWNAEELLGIPPNCQTCSAKIKNGTRLCRNPIHKNNRYKAEILLRQIPAISRNPRKLELMLKDLAACLLCRGVHTKDALHWSLVLQRWTNSIERANQKELKRKSQPPYHGVPGEQQESKHGFTDAHTQTGSGFTRPQAPGSETSGTSAQDEKQRREFERQQEAKRQAELERERQKAEARAQAEEETRQRQRQEQSAREEDRCRGERRQQESAKPKVSWELSWELYRIQRTNFLRLPSSTPASKLTQAMPRPLRGFHENHLPPQDERFEQEVAAFFKNKPGVDLGTEAGRNSFRKRLKLKESLGWHSDKIVQRFPHLTDKDEAILFANSVMSVITRIMANL</sequence>
<dbReference type="Proteomes" id="UP000237631">
    <property type="component" value="Unassembled WGS sequence"/>
</dbReference>
<keyword evidence="3" id="KW-1185">Reference proteome</keyword>
<dbReference type="AlphaFoldDB" id="A0A2S6BV97"/>
<feature type="compositionally biased region" description="Polar residues" evidence="1">
    <location>
        <begin position="134"/>
        <end position="157"/>
    </location>
</feature>
<name>A0A2S6BV97_9PEZI</name>
<dbReference type="EMBL" id="PNEN01001755">
    <property type="protein sequence ID" value="PPJ51387.1"/>
    <property type="molecule type" value="Genomic_DNA"/>
</dbReference>
<accession>A0A2S6BV97</accession>
<organism evidence="2 3">
    <name type="scientific">Cercospora berteroae</name>
    <dbReference type="NCBI Taxonomy" id="357750"/>
    <lineage>
        <taxon>Eukaryota</taxon>
        <taxon>Fungi</taxon>
        <taxon>Dikarya</taxon>
        <taxon>Ascomycota</taxon>
        <taxon>Pezizomycotina</taxon>
        <taxon>Dothideomycetes</taxon>
        <taxon>Dothideomycetidae</taxon>
        <taxon>Mycosphaerellales</taxon>
        <taxon>Mycosphaerellaceae</taxon>
        <taxon>Cercospora</taxon>
    </lineage>
</organism>
<dbReference type="OrthoDB" id="3647494at2759"/>
<protein>
    <submittedName>
        <fullName evidence="2">Uncharacterized protein</fullName>
    </submittedName>
</protein>
<feature type="region of interest" description="Disordered" evidence="1">
    <location>
        <begin position="106"/>
        <end position="222"/>
    </location>
</feature>
<gene>
    <name evidence="2" type="ORF">CBER1_08562</name>
</gene>
<evidence type="ECO:0000256" key="1">
    <source>
        <dbReference type="SAM" id="MobiDB-lite"/>
    </source>
</evidence>
<proteinExistence type="predicted"/>
<reference evidence="3" key="1">
    <citation type="journal article" date="2017" name="bioRxiv">
        <title>Conservation of a gene cluster reveals novel cercosporin biosynthetic mechanisms and extends production to the genus Colletotrichum.</title>
        <authorList>
            <person name="de Jonge R."/>
            <person name="Ebert M.K."/>
            <person name="Huitt-Roehl C.R."/>
            <person name="Pal P."/>
            <person name="Suttle J.C."/>
            <person name="Spanner R.E."/>
            <person name="Neubauer J.D."/>
            <person name="Jurick W.M.II."/>
            <person name="Stott K.A."/>
            <person name="Secor G.A."/>
            <person name="Thomma B.P.H.J."/>
            <person name="Van de Peer Y."/>
            <person name="Townsend C.A."/>
            <person name="Bolton M.D."/>
        </authorList>
    </citation>
    <scope>NUCLEOTIDE SEQUENCE [LARGE SCALE GENOMIC DNA]</scope>
    <source>
        <strain evidence="3">CBS538.71</strain>
    </source>
</reference>
<evidence type="ECO:0000313" key="2">
    <source>
        <dbReference type="EMBL" id="PPJ51387.1"/>
    </source>
</evidence>
<comment type="caution">
    <text evidence="2">The sequence shown here is derived from an EMBL/GenBank/DDBJ whole genome shotgun (WGS) entry which is preliminary data.</text>
</comment>
<feature type="compositionally biased region" description="Basic and acidic residues" evidence="1">
    <location>
        <begin position="158"/>
        <end position="222"/>
    </location>
</feature>